<dbReference type="InterPro" id="IPR036770">
    <property type="entry name" value="Ankyrin_rpt-contain_sf"/>
</dbReference>
<dbReference type="PROSITE" id="PS50088">
    <property type="entry name" value="ANK_REPEAT"/>
    <property type="match status" value="3"/>
</dbReference>
<dbReference type="FunFam" id="1.10.750.20:FF:000001">
    <property type="entry name" value="Ankyrin repeat and SOCS box containing 1"/>
    <property type="match status" value="1"/>
</dbReference>
<keyword evidence="3 4" id="KW-0040">ANK repeat</keyword>
<dbReference type="SMART" id="SM00969">
    <property type="entry name" value="SOCS_box"/>
    <property type="match status" value="1"/>
</dbReference>
<dbReference type="GeneTree" id="ENSGT00940000159080"/>
<dbReference type="SUPFAM" id="SSF158235">
    <property type="entry name" value="SOCS box-like"/>
    <property type="match status" value="1"/>
</dbReference>
<dbReference type="PANTHER" id="PTHR24198">
    <property type="entry name" value="ANKYRIN REPEAT AND PROTEIN KINASE DOMAIN-CONTAINING PROTEIN"/>
    <property type="match status" value="1"/>
</dbReference>
<keyword evidence="8" id="KW-1185">Reference proteome</keyword>
<dbReference type="Pfam" id="PF07525">
    <property type="entry name" value="SOCS_box"/>
    <property type="match status" value="1"/>
</dbReference>
<dbReference type="Gene3D" id="1.25.40.20">
    <property type="entry name" value="Ankyrin repeat-containing domain"/>
    <property type="match status" value="2"/>
</dbReference>
<dbReference type="PANTHER" id="PTHR24198:SF184">
    <property type="entry name" value="ANKYRIN REPEAT AND SOCS BOX CONTAINING 3"/>
    <property type="match status" value="1"/>
</dbReference>
<reference evidence="7" key="2">
    <citation type="submission" date="2025-08" db="UniProtKB">
        <authorList>
            <consortium name="Ensembl"/>
        </authorList>
    </citation>
    <scope>IDENTIFICATION</scope>
    <source>
        <strain evidence="7">Thoroughbred</strain>
    </source>
</reference>
<feature type="signal peptide" evidence="5">
    <location>
        <begin position="1"/>
        <end position="16"/>
    </location>
</feature>
<sequence length="458" mass="51155">MPHFLIASLLLRLVKGMDFTEAYSDTCSTVGLAAREGNLKVLRKLLKKGHSVDVADNRGWMPIHEAAYHNSVECLRMLIRADSSENYIKTKTFEGFCALHLAASQGHWKIVQILLEAGADPNATTLEETTPLFLGANVNCQALDKATPLFIAAQEGHVECVELLLSSGADPDLYCNEDNWQLPIHAAAQMGHAKILDLLIPLTNRVCDTGPDKVSPVYSAVFGGHEACLEMLLRCGYSPDAQMCLVFGFSSPMCMAFQKDCEFFGIVNILLKYGAQLNELHLAYCLKYEKFSVFRYFLKKGCPLAPWNHISEFIKHAIKAQTKYKEWLPSLLLAGFDPLNLLCSSWIDSVSDDTLIFTLEFTNWKRLPPAVEKMLSAHASNSSWALQQHIASVPSLTHLCRLEIRSRLKPGHLRSDSFICQLPLPRSLHNYLLYADVLRMNEVPELAVIQGEEISEAT</sequence>
<reference evidence="7" key="3">
    <citation type="submission" date="2025-09" db="UniProtKB">
        <authorList>
            <consortium name="Ensembl"/>
        </authorList>
    </citation>
    <scope>IDENTIFICATION</scope>
    <source>
        <strain evidence="7">Thoroughbred</strain>
    </source>
</reference>
<protein>
    <submittedName>
        <fullName evidence="7">Ankyrin repeat and SOCS box containing 3</fullName>
    </submittedName>
</protein>
<feature type="domain" description="SOCS box" evidence="6">
    <location>
        <begin position="391"/>
        <end position="438"/>
    </location>
</feature>
<proteinExistence type="predicted"/>
<dbReference type="SUPFAM" id="SSF48403">
    <property type="entry name" value="Ankyrin repeat"/>
    <property type="match status" value="1"/>
</dbReference>
<dbReference type="Ensembl" id="ENSECAT00000123230.1">
    <property type="protein sequence ID" value="ENSECAP00000081067.1"/>
    <property type="gene ID" value="ENSECAG00000022145.4"/>
</dbReference>
<dbReference type="InterPro" id="IPR001496">
    <property type="entry name" value="SOCS_box"/>
</dbReference>
<dbReference type="AlphaFoldDB" id="A0A9L0SYF6"/>
<dbReference type="CDD" id="cd03722">
    <property type="entry name" value="SOCS_ASB3"/>
    <property type="match status" value="1"/>
</dbReference>
<keyword evidence="2" id="KW-0677">Repeat</keyword>
<dbReference type="PRINTS" id="PR01415">
    <property type="entry name" value="ANKYRIN"/>
</dbReference>
<evidence type="ECO:0000259" key="6">
    <source>
        <dbReference type="PROSITE" id="PS50225"/>
    </source>
</evidence>
<keyword evidence="5" id="KW-0732">Signal</keyword>
<dbReference type="GO" id="GO:0035556">
    <property type="term" value="P:intracellular signal transduction"/>
    <property type="evidence" value="ECO:0007669"/>
    <property type="project" value="InterPro"/>
</dbReference>
<name>A0A9L0SYF6_HORSE</name>
<accession>A0A9L0SYF6</accession>
<dbReference type="Pfam" id="PF12796">
    <property type="entry name" value="Ank_2"/>
    <property type="match status" value="2"/>
</dbReference>
<evidence type="ECO:0000256" key="1">
    <source>
        <dbReference type="ARBA" id="ARBA00004906"/>
    </source>
</evidence>
<organism evidence="7 8">
    <name type="scientific">Equus caballus</name>
    <name type="common">Horse</name>
    <dbReference type="NCBI Taxonomy" id="9796"/>
    <lineage>
        <taxon>Eukaryota</taxon>
        <taxon>Metazoa</taxon>
        <taxon>Chordata</taxon>
        <taxon>Craniata</taxon>
        <taxon>Vertebrata</taxon>
        <taxon>Euteleostomi</taxon>
        <taxon>Mammalia</taxon>
        <taxon>Eutheria</taxon>
        <taxon>Laurasiatheria</taxon>
        <taxon>Perissodactyla</taxon>
        <taxon>Equidae</taxon>
        <taxon>Equus</taxon>
    </lineage>
</organism>
<feature type="repeat" description="ANK" evidence="4">
    <location>
        <begin position="94"/>
        <end position="126"/>
    </location>
</feature>
<dbReference type="InterPro" id="IPR036036">
    <property type="entry name" value="SOCS_box-like_dom_sf"/>
</dbReference>
<evidence type="ECO:0000313" key="8">
    <source>
        <dbReference type="Proteomes" id="UP000002281"/>
    </source>
</evidence>
<dbReference type="PROSITE" id="PS50297">
    <property type="entry name" value="ANK_REP_REGION"/>
    <property type="match status" value="2"/>
</dbReference>
<dbReference type="InterPro" id="IPR037329">
    <property type="entry name" value="ASB3_SOCS"/>
</dbReference>
<dbReference type="InterPro" id="IPR002110">
    <property type="entry name" value="Ankyrin_rpt"/>
</dbReference>
<feature type="repeat" description="ANK" evidence="4">
    <location>
        <begin position="144"/>
        <end position="176"/>
    </location>
</feature>
<dbReference type="SMART" id="SM00248">
    <property type="entry name" value="ANK"/>
    <property type="match status" value="7"/>
</dbReference>
<evidence type="ECO:0000313" key="7">
    <source>
        <dbReference type="Ensembl" id="ENSECAP00000081067.1"/>
    </source>
</evidence>
<feature type="repeat" description="ANK" evidence="4">
    <location>
        <begin position="25"/>
        <end position="57"/>
    </location>
</feature>
<evidence type="ECO:0000256" key="2">
    <source>
        <dbReference type="ARBA" id="ARBA00022737"/>
    </source>
</evidence>
<reference evidence="7 8" key="1">
    <citation type="journal article" date="2009" name="Science">
        <title>Genome sequence, comparative analysis, and population genetics of the domestic horse.</title>
        <authorList>
            <consortium name="Broad Institute Genome Sequencing Platform"/>
            <consortium name="Broad Institute Whole Genome Assembly Team"/>
            <person name="Wade C.M."/>
            <person name="Giulotto E."/>
            <person name="Sigurdsson S."/>
            <person name="Zoli M."/>
            <person name="Gnerre S."/>
            <person name="Imsland F."/>
            <person name="Lear T.L."/>
            <person name="Adelson D.L."/>
            <person name="Bailey E."/>
            <person name="Bellone R.R."/>
            <person name="Bloecker H."/>
            <person name="Distl O."/>
            <person name="Edgar R.C."/>
            <person name="Garber M."/>
            <person name="Leeb T."/>
            <person name="Mauceli E."/>
            <person name="MacLeod J.N."/>
            <person name="Penedo M.C.T."/>
            <person name="Raison J.M."/>
            <person name="Sharpe T."/>
            <person name="Vogel J."/>
            <person name="Andersson L."/>
            <person name="Antczak D.F."/>
            <person name="Biagi T."/>
            <person name="Binns M.M."/>
            <person name="Chowdhary B.P."/>
            <person name="Coleman S.J."/>
            <person name="Della Valle G."/>
            <person name="Fryc S."/>
            <person name="Guerin G."/>
            <person name="Hasegawa T."/>
            <person name="Hill E.W."/>
            <person name="Jurka J."/>
            <person name="Kiialainen A."/>
            <person name="Lindgren G."/>
            <person name="Liu J."/>
            <person name="Magnani E."/>
            <person name="Mickelson J.R."/>
            <person name="Murray J."/>
            <person name="Nergadze S.G."/>
            <person name="Onofrio R."/>
            <person name="Pedroni S."/>
            <person name="Piras M.F."/>
            <person name="Raudsepp T."/>
            <person name="Rocchi M."/>
            <person name="Roeed K.H."/>
            <person name="Ryder O.A."/>
            <person name="Searle S."/>
            <person name="Skow L."/>
            <person name="Swinburne J.E."/>
            <person name="Syvaenen A.C."/>
            <person name="Tozaki T."/>
            <person name="Valberg S.J."/>
            <person name="Vaudin M."/>
            <person name="White J.R."/>
            <person name="Zody M.C."/>
            <person name="Lander E.S."/>
            <person name="Lindblad-Toh K."/>
        </authorList>
    </citation>
    <scope>NUCLEOTIDE SEQUENCE [LARGE SCALE GENOMIC DNA]</scope>
    <source>
        <strain evidence="7 8">Thoroughbred</strain>
    </source>
</reference>
<gene>
    <name evidence="7" type="primary">ASB3</name>
</gene>
<evidence type="ECO:0000256" key="3">
    <source>
        <dbReference type="ARBA" id="ARBA00023043"/>
    </source>
</evidence>
<evidence type="ECO:0000256" key="4">
    <source>
        <dbReference type="PROSITE-ProRule" id="PRU00023"/>
    </source>
</evidence>
<dbReference type="Proteomes" id="UP000002281">
    <property type="component" value="Chromosome 15"/>
</dbReference>
<dbReference type="Gene3D" id="1.10.750.20">
    <property type="entry name" value="SOCS box"/>
    <property type="match status" value="1"/>
</dbReference>
<comment type="pathway">
    <text evidence="1">Protein modification; protein ubiquitination.</text>
</comment>
<evidence type="ECO:0000256" key="5">
    <source>
        <dbReference type="SAM" id="SignalP"/>
    </source>
</evidence>
<feature type="chain" id="PRO_5040208927" evidence="5">
    <location>
        <begin position="17"/>
        <end position="458"/>
    </location>
</feature>
<dbReference type="PROSITE" id="PS50225">
    <property type="entry name" value="SOCS"/>
    <property type="match status" value="1"/>
</dbReference>